<keyword evidence="2" id="KW-1185">Reference proteome</keyword>
<dbReference type="AlphaFoldDB" id="A0AAE1AKP7"/>
<comment type="caution">
    <text evidence="1">The sequence shown here is derived from an EMBL/GenBank/DDBJ whole genome shotgun (WGS) entry which is preliminary data.</text>
</comment>
<protein>
    <submittedName>
        <fullName evidence="1">Uncharacterized protein</fullName>
    </submittedName>
</protein>
<gene>
    <name evidence="1" type="ORF">RRG08_010621</name>
</gene>
<evidence type="ECO:0000313" key="1">
    <source>
        <dbReference type="EMBL" id="KAK3789428.1"/>
    </source>
</evidence>
<accession>A0AAE1AKP7</accession>
<dbReference type="Proteomes" id="UP001283361">
    <property type="component" value="Unassembled WGS sequence"/>
</dbReference>
<dbReference type="EMBL" id="JAWDGP010001676">
    <property type="protein sequence ID" value="KAK3789428.1"/>
    <property type="molecule type" value="Genomic_DNA"/>
</dbReference>
<name>A0AAE1AKP7_9GAST</name>
<sequence length="78" mass="8595">MTVLTILSHTQVCRRRVLSAGSLSDIYCTSRGMVWNSRPQPPEDTELGAVGLSEGHTEIQYLSSPGLTFDSRFHGIET</sequence>
<evidence type="ECO:0000313" key="2">
    <source>
        <dbReference type="Proteomes" id="UP001283361"/>
    </source>
</evidence>
<organism evidence="1 2">
    <name type="scientific">Elysia crispata</name>
    <name type="common">lettuce slug</name>
    <dbReference type="NCBI Taxonomy" id="231223"/>
    <lineage>
        <taxon>Eukaryota</taxon>
        <taxon>Metazoa</taxon>
        <taxon>Spiralia</taxon>
        <taxon>Lophotrochozoa</taxon>
        <taxon>Mollusca</taxon>
        <taxon>Gastropoda</taxon>
        <taxon>Heterobranchia</taxon>
        <taxon>Euthyneura</taxon>
        <taxon>Panpulmonata</taxon>
        <taxon>Sacoglossa</taxon>
        <taxon>Placobranchoidea</taxon>
        <taxon>Plakobranchidae</taxon>
        <taxon>Elysia</taxon>
    </lineage>
</organism>
<proteinExistence type="predicted"/>
<reference evidence="1" key="1">
    <citation type="journal article" date="2023" name="G3 (Bethesda)">
        <title>A reference genome for the long-term kleptoplast-retaining sea slug Elysia crispata morphotype clarki.</title>
        <authorList>
            <person name="Eastman K.E."/>
            <person name="Pendleton A.L."/>
            <person name="Shaikh M.A."/>
            <person name="Suttiyut T."/>
            <person name="Ogas R."/>
            <person name="Tomko P."/>
            <person name="Gavelis G."/>
            <person name="Widhalm J.R."/>
            <person name="Wisecaver J.H."/>
        </authorList>
    </citation>
    <scope>NUCLEOTIDE SEQUENCE</scope>
    <source>
        <strain evidence="1">ECLA1</strain>
    </source>
</reference>